<dbReference type="EMBL" id="JASAOG010000098">
    <property type="protein sequence ID" value="KAK0052062.1"/>
    <property type="molecule type" value="Genomic_DNA"/>
</dbReference>
<sequence length="66" mass="7225">MSADSKRLSAVTSLLGFLVQRNIREAVRQMLDGDTTHRSALSQLLTLAFIHAYTSSLTAILPQTAH</sequence>
<protein>
    <submittedName>
        <fullName evidence="1">Uncharacterized protein</fullName>
    </submittedName>
</protein>
<reference evidence="1" key="2">
    <citation type="submission" date="2023-04" db="EMBL/GenBank/DDBJ databases">
        <authorList>
            <person name="Bu L."/>
            <person name="Lu L."/>
            <person name="Laidemitt M.R."/>
            <person name="Zhang S.M."/>
            <person name="Mutuku M."/>
            <person name="Mkoji G."/>
            <person name="Steinauer M."/>
            <person name="Loker E.S."/>
        </authorList>
    </citation>
    <scope>NUCLEOTIDE SEQUENCE</scope>
    <source>
        <strain evidence="1">KasaAsao</strain>
        <tissue evidence="1">Whole Snail</tissue>
    </source>
</reference>
<accession>A0AAD8BCB8</accession>
<organism evidence="1 2">
    <name type="scientific">Biomphalaria pfeifferi</name>
    <name type="common">Bloodfluke planorb</name>
    <name type="synonym">Freshwater snail</name>
    <dbReference type="NCBI Taxonomy" id="112525"/>
    <lineage>
        <taxon>Eukaryota</taxon>
        <taxon>Metazoa</taxon>
        <taxon>Spiralia</taxon>
        <taxon>Lophotrochozoa</taxon>
        <taxon>Mollusca</taxon>
        <taxon>Gastropoda</taxon>
        <taxon>Heterobranchia</taxon>
        <taxon>Euthyneura</taxon>
        <taxon>Panpulmonata</taxon>
        <taxon>Hygrophila</taxon>
        <taxon>Lymnaeoidea</taxon>
        <taxon>Planorbidae</taxon>
        <taxon>Biomphalaria</taxon>
    </lineage>
</organism>
<reference evidence="1" key="1">
    <citation type="journal article" date="2023" name="PLoS Negl. Trop. Dis.">
        <title>A genome sequence for Biomphalaria pfeifferi, the major vector snail for the human-infecting parasite Schistosoma mansoni.</title>
        <authorList>
            <person name="Bu L."/>
            <person name="Lu L."/>
            <person name="Laidemitt M.R."/>
            <person name="Zhang S.M."/>
            <person name="Mutuku M."/>
            <person name="Mkoji G."/>
            <person name="Steinauer M."/>
            <person name="Loker E.S."/>
        </authorList>
    </citation>
    <scope>NUCLEOTIDE SEQUENCE</scope>
    <source>
        <strain evidence="1">KasaAsao</strain>
    </source>
</reference>
<proteinExistence type="predicted"/>
<gene>
    <name evidence="1" type="ORF">Bpfe_018609</name>
</gene>
<evidence type="ECO:0000313" key="2">
    <source>
        <dbReference type="Proteomes" id="UP001233172"/>
    </source>
</evidence>
<keyword evidence="2" id="KW-1185">Reference proteome</keyword>
<dbReference type="AlphaFoldDB" id="A0AAD8BCB8"/>
<comment type="caution">
    <text evidence="1">The sequence shown here is derived from an EMBL/GenBank/DDBJ whole genome shotgun (WGS) entry which is preliminary data.</text>
</comment>
<name>A0AAD8BCB8_BIOPF</name>
<dbReference type="Proteomes" id="UP001233172">
    <property type="component" value="Unassembled WGS sequence"/>
</dbReference>
<evidence type="ECO:0000313" key="1">
    <source>
        <dbReference type="EMBL" id="KAK0052062.1"/>
    </source>
</evidence>